<evidence type="ECO:0000256" key="1">
    <source>
        <dbReference type="SAM" id="MobiDB-lite"/>
    </source>
</evidence>
<name>A0A0B2AH46_9MICC</name>
<evidence type="ECO:0000256" key="2">
    <source>
        <dbReference type="SAM" id="SignalP"/>
    </source>
</evidence>
<accession>A0A0B2AH46</accession>
<gene>
    <name evidence="3" type="ORF">LK10_18200</name>
</gene>
<evidence type="ECO:0000313" key="3">
    <source>
        <dbReference type="EMBL" id="KHL01073.1"/>
    </source>
</evidence>
<feature type="region of interest" description="Disordered" evidence="1">
    <location>
        <begin position="201"/>
        <end position="220"/>
    </location>
</feature>
<reference evidence="3 4" key="1">
    <citation type="submission" date="2014-09" db="EMBL/GenBank/DDBJ databases">
        <title>Genome sequence of Sinomonas sp. MUSC 117.</title>
        <authorList>
            <person name="Lee L.-H."/>
        </authorList>
    </citation>
    <scope>NUCLEOTIDE SEQUENCE [LARGE SCALE GENOMIC DNA]</scope>
    <source>
        <strain evidence="3 4">MUSC 117</strain>
    </source>
</reference>
<dbReference type="AlphaFoldDB" id="A0A0B2AH46"/>
<feature type="chain" id="PRO_5038523018" evidence="2">
    <location>
        <begin position="29"/>
        <end position="242"/>
    </location>
</feature>
<keyword evidence="4" id="KW-1185">Reference proteome</keyword>
<dbReference type="OrthoDB" id="4965184at2"/>
<dbReference type="Proteomes" id="UP000030982">
    <property type="component" value="Unassembled WGS sequence"/>
</dbReference>
<comment type="caution">
    <text evidence="3">The sequence shown here is derived from an EMBL/GenBank/DDBJ whole genome shotgun (WGS) entry which is preliminary data.</text>
</comment>
<organism evidence="3 4">
    <name type="scientific">Sinomonas humi</name>
    <dbReference type="NCBI Taxonomy" id="1338436"/>
    <lineage>
        <taxon>Bacteria</taxon>
        <taxon>Bacillati</taxon>
        <taxon>Actinomycetota</taxon>
        <taxon>Actinomycetes</taxon>
        <taxon>Micrococcales</taxon>
        <taxon>Micrococcaceae</taxon>
        <taxon>Sinomonas</taxon>
    </lineage>
</organism>
<proteinExistence type="predicted"/>
<dbReference type="RefSeq" id="WP_043126771.1">
    <property type="nucleotide sequence ID" value="NZ_JTDL01000145.1"/>
</dbReference>
<feature type="signal peptide" evidence="2">
    <location>
        <begin position="1"/>
        <end position="28"/>
    </location>
</feature>
<dbReference type="EMBL" id="JTDL01000145">
    <property type="protein sequence ID" value="KHL01073.1"/>
    <property type="molecule type" value="Genomic_DNA"/>
</dbReference>
<keyword evidence="2" id="KW-0732">Signal</keyword>
<protein>
    <submittedName>
        <fullName evidence="3">Uncharacterized protein</fullName>
    </submittedName>
</protein>
<evidence type="ECO:0000313" key="4">
    <source>
        <dbReference type="Proteomes" id="UP000030982"/>
    </source>
</evidence>
<sequence>MMARRPRWKTLALIFAFLALALAGSSAAGPASAQGRGPSDDVRASASLDVSSSAIPTAAQPLVTDSARADTALGPGSGKAVATAVSTSNCNGCSGSATTLQTVNVLNGGPAMADNAATAWSSCANCSSSAVSVQIVTGSNASSVTVNNRSLALNVACTSCTTTAVALQFVVIGSSQRALSASTRALIKQIEQQLGVMLSSGPQNRTSVQKDADDAAAQAKSAITKDTKAADVRTKVEVDSGD</sequence>